<evidence type="ECO:0000313" key="2">
    <source>
        <dbReference type="EMBL" id="CRF35507.1"/>
    </source>
</evidence>
<proteinExistence type="predicted"/>
<keyword evidence="1" id="KW-0812">Transmembrane</keyword>
<dbReference type="OrthoDB" id="306717at2"/>
<protein>
    <submittedName>
        <fullName evidence="2">Uncharacterized protein</fullName>
    </submittedName>
</protein>
<sequence length="284" mass="34078">MDLYTFVSITLGFIAFILFLRFLYYIFGNVKDKMKDINIEAKHKDGHQFNINSNFDNKIKEVKKEILNNDEINEEKLLNNLNIKVPTEKEFNYQEAIKKYQAEIYNLKNKYISKTIYIAFLYIVLNWEAYTRKVFRKVIYKNGISKYEGHKYSEYKQKYIDNIILAFNQLLQRSEIKSLKNKEIKIILNTNMLLFNMELNRIFDDIKNRHIDAENSRKEINLSAIKDNYDNREIIESELENINDFNEALREIEDSILNKDIKELKEFILGNFLNMLKNNVRNSK</sequence>
<dbReference type="RefSeq" id="WP_048596066.1">
    <property type="nucleotide sequence ID" value="NZ_CVLB01000003.1"/>
</dbReference>
<dbReference type="AlphaFoldDB" id="A0A0G4KAD0"/>
<feature type="transmembrane region" description="Helical" evidence="1">
    <location>
        <begin position="6"/>
        <end position="27"/>
    </location>
</feature>
<keyword evidence="1" id="KW-0472">Membrane</keyword>
<dbReference type="Proteomes" id="UP000043763">
    <property type="component" value="Unassembled WGS sequence"/>
</dbReference>
<organism evidence="2 3">
    <name type="scientific">Brachyspira suanatina</name>
    <dbReference type="NCBI Taxonomy" id="381802"/>
    <lineage>
        <taxon>Bacteria</taxon>
        <taxon>Pseudomonadati</taxon>
        <taxon>Spirochaetota</taxon>
        <taxon>Spirochaetia</taxon>
        <taxon>Brachyspirales</taxon>
        <taxon>Brachyspiraceae</taxon>
        <taxon>Brachyspira</taxon>
    </lineage>
</organism>
<keyword evidence="3" id="KW-1185">Reference proteome</keyword>
<name>A0A0G4KAD0_9SPIR</name>
<dbReference type="EMBL" id="CVLB01000003">
    <property type="protein sequence ID" value="CRF35507.1"/>
    <property type="molecule type" value="Genomic_DNA"/>
</dbReference>
<gene>
    <name evidence="2" type="ORF">BRSU_2701</name>
</gene>
<accession>A0A0G4KAD0</accession>
<keyword evidence="1" id="KW-1133">Transmembrane helix</keyword>
<evidence type="ECO:0000313" key="3">
    <source>
        <dbReference type="Proteomes" id="UP000043763"/>
    </source>
</evidence>
<evidence type="ECO:0000256" key="1">
    <source>
        <dbReference type="SAM" id="Phobius"/>
    </source>
</evidence>
<reference evidence="3" key="1">
    <citation type="submission" date="2015-04" db="EMBL/GenBank/DDBJ databases">
        <authorList>
            <person name="Mushtaq Mamoona"/>
        </authorList>
    </citation>
    <scope>NUCLEOTIDE SEQUENCE [LARGE SCALE GENOMIC DNA]</scope>
    <source>
        <strain evidence="3">AN4859/03</strain>
    </source>
</reference>